<comment type="caution">
    <text evidence="1">The sequence shown here is derived from an EMBL/GenBank/DDBJ whole genome shotgun (WGS) entry which is preliminary data.</text>
</comment>
<dbReference type="EMBL" id="RAZM01000095">
    <property type="protein sequence ID" value="RLT78601.1"/>
    <property type="molecule type" value="Genomic_DNA"/>
</dbReference>
<proteinExistence type="predicted"/>
<reference evidence="1 2" key="1">
    <citation type="submission" date="2018-09" db="EMBL/GenBank/DDBJ databases">
        <title>Murine metabolic-syndrome-specific gut microbial biobank.</title>
        <authorList>
            <person name="Liu C."/>
        </authorList>
    </citation>
    <scope>NUCLEOTIDE SEQUENCE [LARGE SCALE GENOMIC DNA]</scope>
    <source>
        <strain evidence="1 2">0.1X-D8-26</strain>
    </source>
</reference>
<evidence type="ECO:0000313" key="1">
    <source>
        <dbReference type="EMBL" id="RLT78601.1"/>
    </source>
</evidence>
<name>A0A3L8A4U4_9BACE</name>
<sequence>MFPYFFGLKNYDFGVIFTPARGKAFSGTENGFVAYKTHLAIFYKFLTLGKTSKLALLSLNRNFLTKIEIRHGRIGVSVKR</sequence>
<evidence type="ECO:0000313" key="2">
    <source>
        <dbReference type="Proteomes" id="UP000267159"/>
    </source>
</evidence>
<organism evidence="1 2">
    <name type="scientific">Bacteroides acidifaciens</name>
    <dbReference type="NCBI Taxonomy" id="85831"/>
    <lineage>
        <taxon>Bacteria</taxon>
        <taxon>Pseudomonadati</taxon>
        <taxon>Bacteroidota</taxon>
        <taxon>Bacteroidia</taxon>
        <taxon>Bacteroidales</taxon>
        <taxon>Bacteroidaceae</taxon>
        <taxon>Bacteroides</taxon>
    </lineage>
</organism>
<dbReference type="AlphaFoldDB" id="A0A3L8A4U4"/>
<accession>A0A3L8A4U4</accession>
<protein>
    <submittedName>
        <fullName evidence="1">Uncharacterized protein</fullName>
    </submittedName>
</protein>
<dbReference type="Proteomes" id="UP000267159">
    <property type="component" value="Unassembled WGS sequence"/>
</dbReference>
<gene>
    <name evidence="1" type="ORF">D7Y07_18345</name>
</gene>